<dbReference type="InterPro" id="IPR043128">
    <property type="entry name" value="Rev_trsase/Diguanyl_cyclase"/>
</dbReference>
<dbReference type="Pfam" id="PF22335">
    <property type="entry name" value="Cas10-Cmr2_palm2"/>
    <property type="match status" value="1"/>
</dbReference>
<dbReference type="OrthoDB" id="9758700at2"/>
<evidence type="ECO:0000256" key="1">
    <source>
        <dbReference type="ARBA" id="ARBA00022741"/>
    </source>
</evidence>
<dbReference type="Proteomes" id="UP000319908">
    <property type="component" value="Unassembled WGS sequence"/>
</dbReference>
<dbReference type="NCBIfam" id="TIGR02577">
    <property type="entry name" value="cas_TM1794_Cmr2"/>
    <property type="match status" value="1"/>
</dbReference>
<organism evidence="4 5">
    <name type="scientific">Allorhodopirellula heiligendammensis</name>
    <dbReference type="NCBI Taxonomy" id="2714739"/>
    <lineage>
        <taxon>Bacteria</taxon>
        <taxon>Pseudomonadati</taxon>
        <taxon>Planctomycetota</taxon>
        <taxon>Planctomycetia</taxon>
        <taxon>Pirellulales</taxon>
        <taxon>Pirellulaceae</taxon>
        <taxon>Allorhodopirellula</taxon>
    </lineage>
</organism>
<proteinExistence type="predicted"/>
<dbReference type="AlphaFoldDB" id="A0A5C6C1E0"/>
<name>A0A5C6C1E0_9BACT</name>
<keyword evidence="1" id="KW-0547">Nucleotide-binding</keyword>
<dbReference type="InterPro" id="IPR038242">
    <property type="entry name" value="Cmr2_N"/>
</dbReference>
<evidence type="ECO:0000259" key="3">
    <source>
        <dbReference type="PROSITE" id="PS50887"/>
    </source>
</evidence>
<feature type="domain" description="GGDEF" evidence="3">
    <location>
        <begin position="350"/>
        <end position="485"/>
    </location>
</feature>
<dbReference type="RefSeq" id="WP_146404924.1">
    <property type="nucleotide sequence ID" value="NZ_SJPU01000001.1"/>
</dbReference>
<dbReference type="InterPro" id="IPR054767">
    <property type="entry name" value="Cas10-Cmr2_palm2"/>
</dbReference>
<reference evidence="4 5" key="1">
    <citation type="journal article" date="2020" name="Antonie Van Leeuwenhoek">
        <title>Rhodopirellula heiligendammensis sp. nov., Rhodopirellula pilleata sp. nov., and Rhodopirellula solitaria sp. nov. isolated from natural or artificial marine surfaces in Northern Germany and California, USA, and emended description of the genus Rhodopirellula.</title>
        <authorList>
            <person name="Kallscheuer N."/>
            <person name="Wiegand S."/>
            <person name="Jogler M."/>
            <person name="Boedeker C."/>
            <person name="Peeters S.H."/>
            <person name="Rast P."/>
            <person name="Heuer A."/>
            <person name="Jetten M.S.M."/>
            <person name="Rohde M."/>
            <person name="Jogler C."/>
        </authorList>
    </citation>
    <scope>NUCLEOTIDE SEQUENCE [LARGE SCALE GENOMIC DNA]</scope>
    <source>
        <strain evidence="4 5">Poly21</strain>
    </source>
</reference>
<accession>A0A5C6C1E0</accession>
<evidence type="ECO:0000313" key="5">
    <source>
        <dbReference type="Proteomes" id="UP000319908"/>
    </source>
</evidence>
<keyword evidence="5" id="KW-1185">Reference proteome</keyword>
<dbReference type="GO" id="GO:0000166">
    <property type="term" value="F:nucleotide binding"/>
    <property type="evidence" value="ECO:0007669"/>
    <property type="project" value="UniProtKB-KW"/>
</dbReference>
<dbReference type="InterPro" id="IPR013407">
    <property type="entry name" value="CRISPR-assoc_prot_Cmr2"/>
</dbReference>
<dbReference type="GO" id="GO:0051607">
    <property type="term" value="P:defense response to virus"/>
    <property type="evidence" value="ECO:0007669"/>
    <property type="project" value="UniProtKB-KW"/>
</dbReference>
<gene>
    <name evidence="4" type="ORF">Poly21_01040</name>
</gene>
<evidence type="ECO:0000313" key="4">
    <source>
        <dbReference type="EMBL" id="TWU17952.1"/>
    </source>
</evidence>
<dbReference type="Gene3D" id="3.30.70.2220">
    <property type="entry name" value="CRISPR-Cas system, Cmr2 subunit, D1 domain, cysteine cluster"/>
    <property type="match status" value="1"/>
</dbReference>
<dbReference type="InterPro" id="IPR024615">
    <property type="entry name" value="CRISPR-assoc_Cmr2_N"/>
</dbReference>
<dbReference type="Gene3D" id="3.30.70.270">
    <property type="match status" value="1"/>
</dbReference>
<comment type="caution">
    <text evidence="4">The sequence shown here is derived from an EMBL/GenBank/DDBJ whole genome shotgun (WGS) entry which is preliminary data.</text>
</comment>
<dbReference type="PROSITE" id="PS50887">
    <property type="entry name" value="GGDEF"/>
    <property type="match status" value="1"/>
</dbReference>
<protein>
    <submittedName>
        <fullName evidence="4">CRISPR-associated protein</fullName>
    </submittedName>
</protein>
<dbReference type="EMBL" id="SJPU01000001">
    <property type="protein sequence ID" value="TWU17952.1"/>
    <property type="molecule type" value="Genomic_DNA"/>
</dbReference>
<keyword evidence="2" id="KW-0051">Antiviral defense</keyword>
<dbReference type="InterPro" id="IPR000160">
    <property type="entry name" value="GGDEF_dom"/>
</dbReference>
<dbReference type="Pfam" id="PF12469">
    <property type="entry name" value="Cmr2_N"/>
    <property type="match status" value="1"/>
</dbReference>
<evidence type="ECO:0000256" key="2">
    <source>
        <dbReference type="ARBA" id="ARBA00023118"/>
    </source>
</evidence>
<sequence>MAEKYHLSFSIGPVQAFVTQARRTRDLWVGSVLLSWLAESALVAVENEFEEKFEQGTATTILPDRSGIRGKLTSIESGFGGIPNRFEIEFESANDAARSGTVAQQGFQNAWQTACDAVWMMIGEAEQSGNATENIWKRQTESFWELSWIVASPSGRSKTIGDMAAARKLIRNVPVTEEGGVKCSLMHEWQELSGYERRDDQTAFWNAVRRCSGVGTLDLRDGERLCAMALIKRLLPAVDTQVFGRSFQQKNWPSTAFLAAMPWLHEVQQNPTARAAADAYVAAARKAGVCQSEVEAAKDAEMPWARIDAPAWFTTSIHNNEWLMEQSDTGMLIKQLDDLYRVTAGRKPIPFYALLLMDGDSMGSLLHAIKDPTALSQCLSRFTSGVNQAVKEHGGRTVYAGGDDVLALLPATETLAIADRLSHEYQRSFVGVLEDTSEVQATISAAIVYAHWKQPLRQVLQHAHRLLDDVAKNATGRDAVAIGIVKGSGLNAQWAVPWKTLRELKMIRGDESIIHRFQESPSGDAEKKPVFNASFLCHLRDQFARLIGRLPEQPGSFGLMHDNFQANEKRQDILLALANSEYRRRLSSEDRTQSLDETREFVRPLVELTRHVIRGEQPDTRKVGFDGWRVARFLKQVDDGEMQDHE</sequence>